<feature type="compositionally biased region" description="Acidic residues" evidence="1">
    <location>
        <begin position="38"/>
        <end position="48"/>
    </location>
</feature>
<proteinExistence type="predicted"/>
<accession>A0A6J6TE37</accession>
<feature type="compositionally biased region" description="Basic and acidic residues" evidence="1">
    <location>
        <begin position="23"/>
        <end position="34"/>
    </location>
</feature>
<feature type="region of interest" description="Disordered" evidence="1">
    <location>
        <begin position="23"/>
        <end position="48"/>
    </location>
</feature>
<sequence>MQDAAVASGCMLSELVLLIEDHDGRPRKAGEPRIGEGQADDATADDSDICSERHGLRILAP</sequence>
<protein>
    <submittedName>
        <fullName evidence="2">Unannotated protein</fullName>
    </submittedName>
</protein>
<evidence type="ECO:0000256" key="1">
    <source>
        <dbReference type="SAM" id="MobiDB-lite"/>
    </source>
</evidence>
<dbReference type="EMBL" id="CAEZYZ010000067">
    <property type="protein sequence ID" value="CAB4744529.1"/>
    <property type="molecule type" value="Genomic_DNA"/>
</dbReference>
<evidence type="ECO:0000313" key="2">
    <source>
        <dbReference type="EMBL" id="CAB4744529.1"/>
    </source>
</evidence>
<reference evidence="2" key="1">
    <citation type="submission" date="2020-05" db="EMBL/GenBank/DDBJ databases">
        <authorList>
            <person name="Chiriac C."/>
            <person name="Salcher M."/>
            <person name="Ghai R."/>
            <person name="Kavagutti S V."/>
        </authorList>
    </citation>
    <scope>NUCLEOTIDE SEQUENCE</scope>
</reference>
<gene>
    <name evidence="2" type="ORF">UFOPK2810_00525</name>
</gene>
<organism evidence="2">
    <name type="scientific">freshwater metagenome</name>
    <dbReference type="NCBI Taxonomy" id="449393"/>
    <lineage>
        <taxon>unclassified sequences</taxon>
        <taxon>metagenomes</taxon>
        <taxon>ecological metagenomes</taxon>
    </lineage>
</organism>
<name>A0A6J6TE37_9ZZZZ</name>
<dbReference type="AlphaFoldDB" id="A0A6J6TE37"/>